<dbReference type="EMBL" id="LR134473">
    <property type="protein sequence ID" value="VEI03201.1"/>
    <property type="molecule type" value="Genomic_DNA"/>
</dbReference>
<keyword evidence="4" id="KW-1185">Reference proteome</keyword>
<reference evidence="3 4" key="1">
    <citation type="submission" date="2018-12" db="EMBL/GenBank/DDBJ databases">
        <authorList>
            <consortium name="Pathogen Informatics"/>
        </authorList>
    </citation>
    <scope>NUCLEOTIDE SEQUENCE [LARGE SCALE GENOMIC DNA]</scope>
    <source>
        <strain evidence="3 4">NCTC13652</strain>
    </source>
</reference>
<dbReference type="AlphaFoldDB" id="A0A3S4WWV3"/>
<sequence>MVDGQQRLTTLTLLLAAIRDHLVASGQEATPDRIDEQYLINKWEPGQPTKLLPTSADREAYLAVIRRVPAAERQSRVKEAYHRFQTKLVELDVAAAQPDCEGMGLTVKNVESTVLSGLSLVAVTASEEDNAFRIFESLNNTGLKLTQADLLKNYLFMRLGDRGQQVYESTWRPLEKRLSSDELELLFWLDVLSDDDRARRADTFERQQRRLSKLSTVDQLEREVGRIAKLGELLETVLRPSSEADPEVRRHLSRIVAWGVTAAYPVVLELLRRREAQTATSVQVADALTVLESYLVRRVVTATATTVLNRILAQAVEPVHDAEVPAEGLRTYLSGGRRHFATDAQVRDAVHHVPFYLQGRASQRKLILMWLDEGLGSKEHVDSKGLTIEHVMPQSLSAEWRKALEGEIEPGADVDEMHRQALHTLGNLTLTGYNSEMSNGVFAVKRPRLQHSGLLMNQSIADQESWGPEQIAHRADTLAEEIITLWPGPDESLMVRSGDQTSEMWRTAAMIISAIPAGRWTTCDAVATLVGTDAVLLDSHLATTGIREAYRVIQSGGTIPDRSEWMDSARKIEPKQLLEADGVRFDASGHAAPEQEMSVEDLALECGITVPETAAERFEAQLSQHQEPSTVEAVHRLMNHWAMRGWVQYGTGASVTAFFMADANGDHIWPIALSPTGKVEVVFQYLARREPFTDEELRKELRLRFNSAPGVDLEDRPRPGFLASSLSNEAVFDDEVDGSIDN</sequence>
<dbReference type="InterPro" id="IPR011089">
    <property type="entry name" value="GmrSD_C"/>
</dbReference>
<dbReference type="PANTHER" id="PTHR35149:SF1">
    <property type="entry name" value="DUF5655 DOMAIN-CONTAINING PROTEIN"/>
    <property type="match status" value="1"/>
</dbReference>
<evidence type="ECO:0000259" key="1">
    <source>
        <dbReference type="Pfam" id="PF03235"/>
    </source>
</evidence>
<feature type="domain" description="GmrSD restriction endonucleases C-terminal" evidence="2">
    <location>
        <begin position="343"/>
        <end position="480"/>
    </location>
</feature>
<dbReference type="PANTHER" id="PTHR35149">
    <property type="entry name" value="SLL5132 PROTEIN"/>
    <property type="match status" value="1"/>
</dbReference>
<dbReference type="Pfam" id="PF07510">
    <property type="entry name" value="GmrSD_C"/>
    <property type="match status" value="1"/>
</dbReference>
<gene>
    <name evidence="3" type="ORF">NCTC13652_01400</name>
</gene>
<dbReference type="Proteomes" id="UP000277858">
    <property type="component" value="Chromosome"/>
</dbReference>
<dbReference type="InterPro" id="IPR004919">
    <property type="entry name" value="GmrSD_N"/>
</dbReference>
<name>A0A3S4WWV3_9ACTN</name>
<protein>
    <submittedName>
        <fullName evidence="3">Uncharacterized conserved protein</fullName>
    </submittedName>
</protein>
<proteinExistence type="predicted"/>
<feature type="domain" description="GmrSD restriction endonucleases N-terminal" evidence="1">
    <location>
        <begin position="2"/>
        <end position="156"/>
    </location>
</feature>
<organism evidence="3 4">
    <name type="scientific">Acidipropionibacterium jensenii</name>
    <dbReference type="NCBI Taxonomy" id="1749"/>
    <lineage>
        <taxon>Bacteria</taxon>
        <taxon>Bacillati</taxon>
        <taxon>Actinomycetota</taxon>
        <taxon>Actinomycetes</taxon>
        <taxon>Propionibacteriales</taxon>
        <taxon>Propionibacteriaceae</taxon>
        <taxon>Acidipropionibacterium</taxon>
    </lineage>
</organism>
<evidence type="ECO:0000259" key="2">
    <source>
        <dbReference type="Pfam" id="PF07510"/>
    </source>
</evidence>
<dbReference type="Pfam" id="PF03235">
    <property type="entry name" value="GmrSD_N"/>
    <property type="match status" value="1"/>
</dbReference>
<dbReference type="InterPro" id="IPR036388">
    <property type="entry name" value="WH-like_DNA-bd_sf"/>
</dbReference>
<dbReference type="STRING" id="1122997.GCA_000425285_02283"/>
<accession>A0A3S4WWV3</accession>
<evidence type="ECO:0000313" key="3">
    <source>
        <dbReference type="EMBL" id="VEI03201.1"/>
    </source>
</evidence>
<dbReference type="Gene3D" id="1.10.10.10">
    <property type="entry name" value="Winged helix-like DNA-binding domain superfamily/Winged helix DNA-binding domain"/>
    <property type="match status" value="1"/>
</dbReference>
<evidence type="ECO:0000313" key="4">
    <source>
        <dbReference type="Proteomes" id="UP000277858"/>
    </source>
</evidence>